<comment type="caution">
    <text evidence="3">The sequence shown here is derived from an EMBL/GenBank/DDBJ whole genome shotgun (WGS) entry which is preliminary data.</text>
</comment>
<feature type="transmembrane region" description="Helical" evidence="1">
    <location>
        <begin position="359"/>
        <end position="378"/>
    </location>
</feature>
<keyword evidence="4" id="KW-1185">Reference proteome</keyword>
<feature type="signal peptide" evidence="2">
    <location>
        <begin position="1"/>
        <end position="19"/>
    </location>
</feature>
<keyword evidence="1" id="KW-0812">Transmembrane</keyword>
<feature type="transmembrane region" description="Helical" evidence="1">
    <location>
        <begin position="95"/>
        <end position="114"/>
    </location>
</feature>
<dbReference type="AlphaFoldDB" id="A0AAD7A0Z7"/>
<evidence type="ECO:0000313" key="4">
    <source>
        <dbReference type="Proteomes" id="UP001218218"/>
    </source>
</evidence>
<feature type="transmembrane region" description="Helical" evidence="1">
    <location>
        <begin position="149"/>
        <end position="171"/>
    </location>
</feature>
<evidence type="ECO:0000256" key="2">
    <source>
        <dbReference type="SAM" id="SignalP"/>
    </source>
</evidence>
<evidence type="ECO:0008006" key="5">
    <source>
        <dbReference type="Google" id="ProtNLM"/>
    </source>
</evidence>
<feature type="transmembrane region" description="Helical" evidence="1">
    <location>
        <begin position="192"/>
        <end position="211"/>
    </location>
</feature>
<feature type="transmembrane region" description="Helical" evidence="1">
    <location>
        <begin position="121"/>
        <end position="143"/>
    </location>
</feature>
<organism evidence="3 4">
    <name type="scientific">Mycena albidolilacea</name>
    <dbReference type="NCBI Taxonomy" id="1033008"/>
    <lineage>
        <taxon>Eukaryota</taxon>
        <taxon>Fungi</taxon>
        <taxon>Dikarya</taxon>
        <taxon>Basidiomycota</taxon>
        <taxon>Agaricomycotina</taxon>
        <taxon>Agaricomycetes</taxon>
        <taxon>Agaricomycetidae</taxon>
        <taxon>Agaricales</taxon>
        <taxon>Marasmiineae</taxon>
        <taxon>Mycenaceae</taxon>
        <taxon>Mycena</taxon>
    </lineage>
</organism>
<keyword evidence="1" id="KW-0472">Membrane</keyword>
<feature type="transmembrane region" description="Helical" evidence="1">
    <location>
        <begin position="237"/>
        <end position="261"/>
    </location>
</feature>
<evidence type="ECO:0000313" key="3">
    <source>
        <dbReference type="EMBL" id="KAJ7347331.1"/>
    </source>
</evidence>
<dbReference type="EMBL" id="JARIHO010000019">
    <property type="protein sequence ID" value="KAJ7347331.1"/>
    <property type="molecule type" value="Genomic_DNA"/>
</dbReference>
<sequence>MSKLRLGVFFSVLLTVCHAASDSHSALAVFPRDDNSTNESAVTFAFAIPFEQHGDDFSNWVSVVCLRPDQMIVVECDSKEFGNWVRCPNPDVSGILVRVAAYLANLLLGIVIIYDPKEASGAVWAQLLTVYSLLISAIIAVYTKGLSRFHSGMTVFLVLSPLSATLVVYAIMGFCGRDHRLQNILSPRREHLLPRVLVVVSGIISVGLLIFTSVSNDHHFTATSPCDLLVDKGSSAALLYTLIFVPYVGVAIVIGGIVDLYRHHATGDVTSIGTAALIWSCTPVILLLFSFICAVIKSRRSLVTQVKMQNLNKRSKFWAYWKLLSERYPLLHFCGVFLIPMIYWVIVNELRLFHTPDNIFSPSFGQVLAVSVVLQPLLQVLKMIPRASGWFQNLAVVRLITRRPRNFIPRVNLQEENQETFALNSWHKLNM</sequence>
<keyword evidence="2" id="KW-0732">Signal</keyword>
<accession>A0AAD7A0Z7</accession>
<name>A0AAD7A0Z7_9AGAR</name>
<feature type="transmembrane region" description="Helical" evidence="1">
    <location>
        <begin position="273"/>
        <end position="297"/>
    </location>
</feature>
<keyword evidence="1" id="KW-1133">Transmembrane helix</keyword>
<protein>
    <recommendedName>
        <fullName evidence="5">G-protein coupled receptors family 2 profile 2 domain-containing protein</fullName>
    </recommendedName>
</protein>
<evidence type="ECO:0000256" key="1">
    <source>
        <dbReference type="SAM" id="Phobius"/>
    </source>
</evidence>
<proteinExistence type="predicted"/>
<feature type="chain" id="PRO_5042192127" description="G-protein coupled receptors family 2 profile 2 domain-containing protein" evidence="2">
    <location>
        <begin position="20"/>
        <end position="431"/>
    </location>
</feature>
<dbReference type="Proteomes" id="UP001218218">
    <property type="component" value="Unassembled WGS sequence"/>
</dbReference>
<reference evidence="3" key="1">
    <citation type="submission" date="2023-03" db="EMBL/GenBank/DDBJ databases">
        <title>Massive genome expansion in bonnet fungi (Mycena s.s.) driven by repeated elements and novel gene families across ecological guilds.</title>
        <authorList>
            <consortium name="Lawrence Berkeley National Laboratory"/>
            <person name="Harder C.B."/>
            <person name="Miyauchi S."/>
            <person name="Viragh M."/>
            <person name="Kuo A."/>
            <person name="Thoen E."/>
            <person name="Andreopoulos B."/>
            <person name="Lu D."/>
            <person name="Skrede I."/>
            <person name="Drula E."/>
            <person name="Henrissat B."/>
            <person name="Morin E."/>
            <person name="Kohler A."/>
            <person name="Barry K."/>
            <person name="LaButti K."/>
            <person name="Morin E."/>
            <person name="Salamov A."/>
            <person name="Lipzen A."/>
            <person name="Mereny Z."/>
            <person name="Hegedus B."/>
            <person name="Baldrian P."/>
            <person name="Stursova M."/>
            <person name="Weitz H."/>
            <person name="Taylor A."/>
            <person name="Grigoriev I.V."/>
            <person name="Nagy L.G."/>
            <person name="Martin F."/>
            <person name="Kauserud H."/>
        </authorList>
    </citation>
    <scope>NUCLEOTIDE SEQUENCE</scope>
    <source>
        <strain evidence="3">CBHHK002</strain>
    </source>
</reference>
<gene>
    <name evidence="3" type="ORF">DFH08DRAFT_867773</name>
</gene>
<feature type="transmembrane region" description="Helical" evidence="1">
    <location>
        <begin position="330"/>
        <end position="347"/>
    </location>
</feature>